<sequence length="254" mass="28181">MRTIRAPSRCLPISPAGEVEMSLLGIEFVALRVWRSDSYVHADENGRSVYHGIVGGDGDLPNNAVWTVEELVAGEPLTRYVLFRGAYGRYLGAPEAQDGSALQVVQRDRDALEVDGIMWWAIACSGHDLFQGVLLRDRLQRFLRSNNRRFLARRQGVSVDGNIGDERTLRWEVVPVRRPECPIGTYSELGCSPALQPEIRFLLCMATSRCRAYLSGPSRQVRNPTRQSLRPDLSSDLTVPLTASPNTAAAKEAS</sequence>
<dbReference type="STRING" id="77586.A0A0D9WW10"/>
<dbReference type="EnsemblPlants" id="LPERR07G04060.1">
    <property type="protein sequence ID" value="LPERR07G04060.1"/>
    <property type="gene ID" value="LPERR07G04060"/>
</dbReference>
<reference evidence="2 3" key="1">
    <citation type="submission" date="2012-08" db="EMBL/GenBank/DDBJ databases">
        <title>Oryza genome evolution.</title>
        <authorList>
            <person name="Wing R.A."/>
        </authorList>
    </citation>
    <scope>NUCLEOTIDE SEQUENCE</scope>
</reference>
<dbReference type="PANTHER" id="PTHR31205:SF39">
    <property type="entry name" value="OS08G0164400 PROTEIN"/>
    <property type="match status" value="1"/>
</dbReference>
<dbReference type="PANTHER" id="PTHR31205">
    <property type="entry name" value="ACTIN CROSS-LINKING PROTEIN (DUF569)"/>
    <property type="match status" value="1"/>
</dbReference>
<feature type="compositionally biased region" description="Polar residues" evidence="1">
    <location>
        <begin position="217"/>
        <end position="228"/>
    </location>
</feature>
<reference evidence="2" key="3">
    <citation type="submission" date="2015-04" db="UniProtKB">
        <authorList>
            <consortium name="EnsemblPlants"/>
        </authorList>
    </citation>
    <scope>IDENTIFICATION</scope>
</reference>
<evidence type="ECO:0000256" key="1">
    <source>
        <dbReference type="SAM" id="MobiDB-lite"/>
    </source>
</evidence>
<protein>
    <recommendedName>
        <fullName evidence="4">DUF569 domain-containing protein</fullName>
    </recommendedName>
</protein>
<keyword evidence="3" id="KW-1185">Reference proteome</keyword>
<organism evidence="2 3">
    <name type="scientific">Leersia perrieri</name>
    <dbReference type="NCBI Taxonomy" id="77586"/>
    <lineage>
        <taxon>Eukaryota</taxon>
        <taxon>Viridiplantae</taxon>
        <taxon>Streptophyta</taxon>
        <taxon>Embryophyta</taxon>
        <taxon>Tracheophyta</taxon>
        <taxon>Spermatophyta</taxon>
        <taxon>Magnoliopsida</taxon>
        <taxon>Liliopsida</taxon>
        <taxon>Poales</taxon>
        <taxon>Poaceae</taxon>
        <taxon>BOP clade</taxon>
        <taxon>Oryzoideae</taxon>
        <taxon>Oryzeae</taxon>
        <taxon>Oryzinae</taxon>
        <taxon>Leersia</taxon>
    </lineage>
</organism>
<evidence type="ECO:0000313" key="2">
    <source>
        <dbReference type="EnsemblPlants" id="LPERR07G04060.1"/>
    </source>
</evidence>
<dbReference type="AlphaFoldDB" id="A0A0D9WW10"/>
<dbReference type="SUPFAM" id="SSF50405">
    <property type="entry name" value="Actin-crosslinking proteins"/>
    <property type="match status" value="1"/>
</dbReference>
<evidence type="ECO:0008006" key="4">
    <source>
        <dbReference type="Google" id="ProtNLM"/>
    </source>
</evidence>
<reference evidence="3" key="2">
    <citation type="submission" date="2013-12" db="EMBL/GenBank/DDBJ databases">
        <authorList>
            <person name="Yu Y."/>
            <person name="Lee S."/>
            <person name="de Baynast K."/>
            <person name="Wissotski M."/>
            <person name="Liu L."/>
            <person name="Talag J."/>
            <person name="Goicoechea J."/>
            <person name="Angelova A."/>
            <person name="Jetty R."/>
            <person name="Kudrna D."/>
            <person name="Golser W."/>
            <person name="Rivera L."/>
            <person name="Zhang J."/>
            <person name="Wing R."/>
        </authorList>
    </citation>
    <scope>NUCLEOTIDE SEQUENCE</scope>
</reference>
<proteinExistence type="predicted"/>
<feature type="region of interest" description="Disordered" evidence="1">
    <location>
        <begin position="217"/>
        <end position="254"/>
    </location>
</feature>
<dbReference type="InterPro" id="IPR008999">
    <property type="entry name" value="Actin-crosslinking"/>
</dbReference>
<name>A0A0D9WW10_9ORYZ</name>
<dbReference type="Gramene" id="LPERR07G04060.1">
    <property type="protein sequence ID" value="LPERR07G04060.1"/>
    <property type="gene ID" value="LPERR07G04060"/>
</dbReference>
<dbReference type="HOGENOM" id="CLU_1095647_0_0_1"/>
<evidence type="ECO:0000313" key="3">
    <source>
        <dbReference type="Proteomes" id="UP000032180"/>
    </source>
</evidence>
<dbReference type="Proteomes" id="UP000032180">
    <property type="component" value="Chromosome 7"/>
</dbReference>
<accession>A0A0D9WW10</accession>
<feature type="compositionally biased region" description="Polar residues" evidence="1">
    <location>
        <begin position="235"/>
        <end position="247"/>
    </location>
</feature>